<proteinExistence type="predicted"/>
<evidence type="ECO:0000256" key="1">
    <source>
        <dbReference type="SAM" id="MobiDB-lite"/>
    </source>
</evidence>
<dbReference type="EMBL" id="CP011805">
    <property type="protein sequence ID" value="AKM07212.1"/>
    <property type="molecule type" value="Genomic_DNA"/>
</dbReference>
<keyword evidence="3" id="KW-1185">Reference proteome</keyword>
<sequence length="32" mass="3343">MAEWAAHTPEAIIPDRETGKPAASTPGQPKIA</sequence>
<dbReference type="AlphaFoldDB" id="A0A0G3X7N8"/>
<name>A0A0G3X7N8_9SPHN</name>
<feature type="region of interest" description="Disordered" evidence="1">
    <location>
        <begin position="1"/>
        <end position="32"/>
    </location>
</feature>
<evidence type="ECO:0000313" key="2">
    <source>
        <dbReference type="EMBL" id="AKM07212.1"/>
    </source>
</evidence>
<dbReference type="Proteomes" id="UP000037643">
    <property type="component" value="Chromosome"/>
</dbReference>
<protein>
    <submittedName>
        <fullName evidence="2">Uncharacterized protein</fullName>
    </submittedName>
</protein>
<accession>A0A0G3X7N8</accession>
<dbReference type="PATRIC" id="fig|543877.4.peg.1154"/>
<evidence type="ECO:0000313" key="3">
    <source>
        <dbReference type="Proteomes" id="UP000037643"/>
    </source>
</evidence>
<dbReference type="STRING" id="543877.AM2010_1137"/>
<gene>
    <name evidence="2" type="ORF">AM2010_1137</name>
</gene>
<dbReference type="KEGG" id="amx:AM2010_1137"/>
<organism evidence="2 3">
    <name type="scientific">Pelagerythrobacter marensis</name>
    <dbReference type="NCBI Taxonomy" id="543877"/>
    <lineage>
        <taxon>Bacteria</taxon>
        <taxon>Pseudomonadati</taxon>
        <taxon>Pseudomonadota</taxon>
        <taxon>Alphaproteobacteria</taxon>
        <taxon>Sphingomonadales</taxon>
        <taxon>Erythrobacteraceae</taxon>
        <taxon>Pelagerythrobacter</taxon>
    </lineage>
</organism>
<reference evidence="2 3" key="1">
    <citation type="submission" date="2015-06" db="EMBL/GenBank/DDBJ databases">
        <authorList>
            <person name="Kim K.M."/>
        </authorList>
    </citation>
    <scope>NUCLEOTIDE SEQUENCE [LARGE SCALE GENOMIC DNA]</scope>
    <source>
        <strain evidence="2 3">KCTC 22370</strain>
    </source>
</reference>